<dbReference type="Proteomes" id="UP000077248">
    <property type="component" value="Unassembled WGS sequence"/>
</dbReference>
<keyword evidence="3" id="KW-1185">Reference proteome</keyword>
<dbReference type="AlphaFoldDB" id="A0A177E047"/>
<sequence>MAEYGPTALPPGANDGGDGSSMKTATWVVGSDKNARSFVVKQGPAFVRCNLTDALDFNDMHYHVFDPPTGRRVKFVWKGPGRPQFQAFAHQYWEIQQEEEDSLARGDRLPGEDLSEDAEEDYDIAGDAVFDRVERTPTQLTHQINSASSAPSSSRNFSSSPPSGGYGRGSPSTPRGRGPVSQPGSGRGSSARGSGTPRGRGSGGSRRDQGSPKSPMSPSFDKSKGPGGGSPGAGTV</sequence>
<feature type="region of interest" description="Disordered" evidence="1">
    <location>
        <begin position="98"/>
        <end position="121"/>
    </location>
</feature>
<dbReference type="KEGG" id="aalt:CC77DRAFT_1005721"/>
<evidence type="ECO:0000313" key="2">
    <source>
        <dbReference type="EMBL" id="OAG24780.1"/>
    </source>
</evidence>
<feature type="region of interest" description="Disordered" evidence="1">
    <location>
        <begin position="1"/>
        <end position="20"/>
    </location>
</feature>
<dbReference type="EMBL" id="KV441471">
    <property type="protein sequence ID" value="OAG24780.1"/>
    <property type="molecule type" value="Genomic_DNA"/>
</dbReference>
<evidence type="ECO:0000256" key="1">
    <source>
        <dbReference type="SAM" id="MobiDB-lite"/>
    </source>
</evidence>
<evidence type="ECO:0000313" key="3">
    <source>
        <dbReference type="Proteomes" id="UP000077248"/>
    </source>
</evidence>
<dbReference type="RefSeq" id="XP_018390201.1">
    <property type="nucleotide sequence ID" value="XM_018523373.1"/>
</dbReference>
<accession>A0A177E047</accession>
<name>A0A177E047_ALTAL</name>
<dbReference type="GeneID" id="29108967"/>
<feature type="compositionally biased region" description="Basic and acidic residues" evidence="1">
    <location>
        <begin position="102"/>
        <end position="111"/>
    </location>
</feature>
<proteinExistence type="predicted"/>
<dbReference type="VEuPathDB" id="FungiDB:CC77DRAFT_1005721"/>
<protein>
    <submittedName>
        <fullName evidence="2">Uncharacterized protein</fullName>
    </submittedName>
</protein>
<reference evidence="2 3" key="1">
    <citation type="submission" date="2016-05" db="EMBL/GenBank/DDBJ databases">
        <title>Comparative analysis of secretome profiles of manganese(II)-oxidizing ascomycete fungi.</title>
        <authorList>
            <consortium name="DOE Joint Genome Institute"/>
            <person name="Zeiner C.A."/>
            <person name="Purvine S.O."/>
            <person name="Zink E.M."/>
            <person name="Wu S."/>
            <person name="Pasa-Tolic L."/>
            <person name="Chaput D.L."/>
            <person name="Haridas S."/>
            <person name="Grigoriev I.V."/>
            <person name="Santelli C.M."/>
            <person name="Hansel C.M."/>
        </authorList>
    </citation>
    <scope>NUCLEOTIDE SEQUENCE [LARGE SCALE GENOMIC DNA]</scope>
    <source>
        <strain evidence="2 3">SRC1lrK2f</strain>
    </source>
</reference>
<feature type="region of interest" description="Disordered" evidence="1">
    <location>
        <begin position="140"/>
        <end position="236"/>
    </location>
</feature>
<gene>
    <name evidence="2" type="ORF">CC77DRAFT_1005721</name>
</gene>
<feature type="compositionally biased region" description="Gly residues" evidence="1">
    <location>
        <begin position="225"/>
        <end position="236"/>
    </location>
</feature>
<feature type="compositionally biased region" description="Low complexity" evidence="1">
    <location>
        <begin position="145"/>
        <end position="179"/>
    </location>
</feature>
<organism evidence="2 3">
    <name type="scientific">Alternaria alternata</name>
    <name type="common">Alternaria rot fungus</name>
    <name type="synonym">Torula alternata</name>
    <dbReference type="NCBI Taxonomy" id="5599"/>
    <lineage>
        <taxon>Eukaryota</taxon>
        <taxon>Fungi</taxon>
        <taxon>Dikarya</taxon>
        <taxon>Ascomycota</taxon>
        <taxon>Pezizomycotina</taxon>
        <taxon>Dothideomycetes</taxon>
        <taxon>Pleosporomycetidae</taxon>
        <taxon>Pleosporales</taxon>
        <taxon>Pleosporineae</taxon>
        <taxon>Pleosporaceae</taxon>
        <taxon>Alternaria</taxon>
        <taxon>Alternaria sect. Alternaria</taxon>
        <taxon>Alternaria alternata complex</taxon>
    </lineage>
</organism>